<evidence type="ECO:0000256" key="6">
    <source>
        <dbReference type="ARBA" id="ARBA00023054"/>
    </source>
</evidence>
<dbReference type="Pfam" id="PF23598">
    <property type="entry name" value="LRR_14"/>
    <property type="match status" value="1"/>
</dbReference>
<dbReference type="InterPro" id="IPR041118">
    <property type="entry name" value="Rx_N"/>
</dbReference>
<dbReference type="SUPFAM" id="SSF52047">
    <property type="entry name" value="RNI-like"/>
    <property type="match status" value="1"/>
</dbReference>
<keyword evidence="5" id="KW-0611">Plant defense</keyword>
<dbReference type="CDD" id="cd14798">
    <property type="entry name" value="RX-CC_like"/>
    <property type="match status" value="1"/>
</dbReference>
<sequence>MAEMISSAATGVLGSVIDKLAAMLTDKYNLARDVKQGIRSLQDELRTMEAMLLRLEDKDDDQIDPLAKDWRSKVRELSYDIEDCIDRFVLNHSHGDGGSTANFVHKAIQMVKTLFKDRGIAEEIRRLKRLVSEQSERGKRYYDINQCLLASSSQPVLLDPRAPALFQEARDLVGIDAPREEIISLLRCEDKEHKVVSIYGIGGQGKTTLAMEVYNKITEAAFDSRAFVSVSQTPDMKKLLRDILSQISQRHFDQPQMLETVEQLIRTVKECLKDKRYFILIDDIWNVDAWELVRSALPRNDNGSRIITTTRIELVAKSCCTGIAAQMYQAKPLILVNKHATEFLNSQVLRVLNIEVEYCECPLGHVKSLGQLKYLKSSKLPEDIEKLERLETLDMRWARLENLPTCIIQLHKLVRLFVHSSVRLPDGIGSLQALEEVSTINLGIQSLKFIQGLGDLTNLKLLKIDWSCSTELRDMEDHKVGPQISSLVNLTRLRIFVHGEAGKEGINILASLPMLLSLTVTLSNDQDGDAGILFARHAINRQGFQSLLKLNLRCWREAALEFEPEAMPKLQRLKLELRARCQFKFGEGGLVLGLQNLGLGLKHVAVVVVCYAAVADEVEALEDDIRGAAAVHPNRPILQIQRIHQDWMAQGCSRRPSDHAILEA</sequence>
<dbReference type="InterPro" id="IPR038005">
    <property type="entry name" value="RX-like_CC"/>
</dbReference>
<dbReference type="Proteomes" id="UP000604825">
    <property type="component" value="Unassembled WGS sequence"/>
</dbReference>
<dbReference type="OrthoDB" id="650266at2759"/>
<evidence type="ECO:0000256" key="3">
    <source>
        <dbReference type="ARBA" id="ARBA00022737"/>
    </source>
</evidence>
<dbReference type="PANTHER" id="PTHR19338:SF65">
    <property type="entry name" value="OS06G0163900 PROTEIN"/>
    <property type="match status" value="1"/>
</dbReference>
<evidence type="ECO:0000256" key="7">
    <source>
        <dbReference type="SAM" id="Coils"/>
    </source>
</evidence>
<evidence type="ECO:0000259" key="9">
    <source>
        <dbReference type="Pfam" id="PF18052"/>
    </source>
</evidence>
<feature type="domain" description="Disease resistance N-terminal" evidence="9">
    <location>
        <begin position="12"/>
        <end position="96"/>
    </location>
</feature>
<evidence type="ECO:0000313" key="11">
    <source>
        <dbReference type="EMBL" id="CAD6254225.1"/>
    </source>
</evidence>
<dbReference type="GO" id="GO:0043531">
    <property type="term" value="F:ADP binding"/>
    <property type="evidence" value="ECO:0007669"/>
    <property type="project" value="InterPro"/>
</dbReference>
<keyword evidence="2" id="KW-0433">Leucine-rich repeat</keyword>
<evidence type="ECO:0000256" key="1">
    <source>
        <dbReference type="ARBA" id="ARBA00008894"/>
    </source>
</evidence>
<evidence type="ECO:0000259" key="10">
    <source>
        <dbReference type="Pfam" id="PF23598"/>
    </source>
</evidence>
<dbReference type="InterPro" id="IPR032675">
    <property type="entry name" value="LRR_dom_sf"/>
</dbReference>
<dbReference type="FunFam" id="3.40.50.300:FF:001091">
    <property type="entry name" value="Probable disease resistance protein At1g61300"/>
    <property type="match status" value="1"/>
</dbReference>
<dbReference type="Pfam" id="PF18052">
    <property type="entry name" value="Rx_N"/>
    <property type="match status" value="1"/>
</dbReference>
<evidence type="ECO:0000259" key="8">
    <source>
        <dbReference type="Pfam" id="PF00931"/>
    </source>
</evidence>
<dbReference type="GO" id="GO:0006952">
    <property type="term" value="P:defense response"/>
    <property type="evidence" value="ECO:0007669"/>
    <property type="project" value="UniProtKB-KW"/>
</dbReference>
<dbReference type="Gene3D" id="3.40.50.300">
    <property type="entry name" value="P-loop containing nucleotide triphosphate hydrolases"/>
    <property type="match status" value="1"/>
</dbReference>
<dbReference type="Gene3D" id="1.20.5.4130">
    <property type="match status" value="1"/>
</dbReference>
<comment type="similarity">
    <text evidence="1">Belongs to the disease resistance NB-LRR family.</text>
</comment>
<keyword evidence="12" id="KW-1185">Reference proteome</keyword>
<dbReference type="Pfam" id="PF00931">
    <property type="entry name" value="NB-ARC"/>
    <property type="match status" value="1"/>
</dbReference>
<dbReference type="SUPFAM" id="SSF52540">
    <property type="entry name" value="P-loop containing nucleoside triphosphate hydrolases"/>
    <property type="match status" value="1"/>
</dbReference>
<keyword evidence="6 7" id="KW-0175">Coiled coil</keyword>
<feature type="domain" description="Disease resistance R13L4/SHOC-2-like LRR" evidence="10">
    <location>
        <begin position="485"/>
        <end position="637"/>
    </location>
</feature>
<name>A0A811Q546_9POAL</name>
<dbReference type="GO" id="GO:0051707">
    <property type="term" value="P:response to other organism"/>
    <property type="evidence" value="ECO:0007669"/>
    <property type="project" value="UniProtKB-ARBA"/>
</dbReference>
<proteinExistence type="inferred from homology"/>
<dbReference type="InterPro" id="IPR055414">
    <property type="entry name" value="LRR_R13L4/SHOC2-like"/>
</dbReference>
<dbReference type="InterPro" id="IPR002182">
    <property type="entry name" value="NB-ARC"/>
</dbReference>
<comment type="caution">
    <text evidence="11">The sequence shown here is derived from an EMBL/GenBank/DDBJ whole genome shotgun (WGS) entry which is preliminary data.</text>
</comment>
<evidence type="ECO:0000256" key="4">
    <source>
        <dbReference type="ARBA" id="ARBA00022741"/>
    </source>
</evidence>
<dbReference type="EMBL" id="CAJGYO010000009">
    <property type="protein sequence ID" value="CAD6254225.1"/>
    <property type="molecule type" value="Genomic_DNA"/>
</dbReference>
<dbReference type="Gene3D" id="3.80.10.10">
    <property type="entry name" value="Ribonuclease Inhibitor"/>
    <property type="match status" value="1"/>
</dbReference>
<organism evidence="11 12">
    <name type="scientific">Miscanthus lutarioriparius</name>
    <dbReference type="NCBI Taxonomy" id="422564"/>
    <lineage>
        <taxon>Eukaryota</taxon>
        <taxon>Viridiplantae</taxon>
        <taxon>Streptophyta</taxon>
        <taxon>Embryophyta</taxon>
        <taxon>Tracheophyta</taxon>
        <taxon>Spermatophyta</taxon>
        <taxon>Magnoliopsida</taxon>
        <taxon>Liliopsida</taxon>
        <taxon>Poales</taxon>
        <taxon>Poaceae</taxon>
        <taxon>PACMAD clade</taxon>
        <taxon>Panicoideae</taxon>
        <taxon>Andropogonodae</taxon>
        <taxon>Andropogoneae</taxon>
        <taxon>Saccharinae</taxon>
        <taxon>Miscanthus</taxon>
    </lineage>
</organism>
<dbReference type="PRINTS" id="PR00364">
    <property type="entry name" value="DISEASERSIST"/>
</dbReference>
<evidence type="ECO:0000313" key="12">
    <source>
        <dbReference type="Proteomes" id="UP000604825"/>
    </source>
</evidence>
<keyword evidence="3" id="KW-0677">Repeat</keyword>
<accession>A0A811Q546</accession>
<evidence type="ECO:0000256" key="5">
    <source>
        <dbReference type="ARBA" id="ARBA00022821"/>
    </source>
</evidence>
<reference evidence="11" key="1">
    <citation type="submission" date="2020-10" db="EMBL/GenBank/DDBJ databases">
        <authorList>
            <person name="Han B."/>
            <person name="Lu T."/>
            <person name="Zhao Q."/>
            <person name="Huang X."/>
            <person name="Zhao Y."/>
        </authorList>
    </citation>
    <scope>NUCLEOTIDE SEQUENCE</scope>
</reference>
<feature type="coiled-coil region" evidence="7">
    <location>
        <begin position="31"/>
        <end position="58"/>
    </location>
</feature>
<protein>
    <submittedName>
        <fullName evidence="11">Uncharacterized protein</fullName>
    </submittedName>
</protein>
<dbReference type="AlphaFoldDB" id="A0A811Q546"/>
<dbReference type="PANTHER" id="PTHR19338">
    <property type="entry name" value="TRANSLOCASE OF INNER MITOCHONDRIAL MEMBRANE 13 HOMOLOG"/>
    <property type="match status" value="1"/>
</dbReference>
<feature type="domain" description="NB-ARC" evidence="8">
    <location>
        <begin position="180"/>
        <end position="349"/>
    </location>
</feature>
<evidence type="ECO:0000256" key="2">
    <source>
        <dbReference type="ARBA" id="ARBA00022614"/>
    </source>
</evidence>
<gene>
    <name evidence="11" type="ORF">NCGR_LOCUS37831</name>
</gene>
<dbReference type="InterPro" id="IPR027417">
    <property type="entry name" value="P-loop_NTPase"/>
</dbReference>
<keyword evidence="4" id="KW-0547">Nucleotide-binding</keyword>